<dbReference type="AlphaFoldDB" id="A0AAD7RS10"/>
<organism evidence="3 4">
    <name type="scientific">Aldrovandia affinis</name>
    <dbReference type="NCBI Taxonomy" id="143900"/>
    <lineage>
        <taxon>Eukaryota</taxon>
        <taxon>Metazoa</taxon>
        <taxon>Chordata</taxon>
        <taxon>Craniata</taxon>
        <taxon>Vertebrata</taxon>
        <taxon>Euteleostomi</taxon>
        <taxon>Actinopterygii</taxon>
        <taxon>Neopterygii</taxon>
        <taxon>Teleostei</taxon>
        <taxon>Notacanthiformes</taxon>
        <taxon>Halosauridae</taxon>
        <taxon>Aldrovandia</taxon>
    </lineage>
</organism>
<dbReference type="PANTHER" id="PTHR11422:SF5">
    <property type="entry name" value="DIVERSE IMMUNOGLOBULIN DOMAIN-CONTAINING PROTEIN 1.1 ISOFORM X1-RELATED"/>
    <property type="match status" value="1"/>
</dbReference>
<dbReference type="GO" id="GO:0070374">
    <property type="term" value="P:positive regulation of ERK1 and ERK2 cascade"/>
    <property type="evidence" value="ECO:0007669"/>
    <property type="project" value="TreeGrafter"/>
</dbReference>
<dbReference type="InterPro" id="IPR013783">
    <property type="entry name" value="Ig-like_fold"/>
</dbReference>
<reference evidence="3" key="1">
    <citation type="journal article" date="2023" name="Science">
        <title>Genome structures resolve the early diversification of teleost fishes.</title>
        <authorList>
            <person name="Parey E."/>
            <person name="Louis A."/>
            <person name="Montfort J."/>
            <person name="Bouchez O."/>
            <person name="Roques C."/>
            <person name="Iampietro C."/>
            <person name="Lluch J."/>
            <person name="Castinel A."/>
            <person name="Donnadieu C."/>
            <person name="Desvignes T."/>
            <person name="Floi Bucao C."/>
            <person name="Jouanno E."/>
            <person name="Wen M."/>
            <person name="Mejri S."/>
            <person name="Dirks R."/>
            <person name="Jansen H."/>
            <person name="Henkel C."/>
            <person name="Chen W.J."/>
            <person name="Zahm M."/>
            <person name="Cabau C."/>
            <person name="Klopp C."/>
            <person name="Thompson A.W."/>
            <person name="Robinson-Rechavi M."/>
            <person name="Braasch I."/>
            <person name="Lecointre G."/>
            <person name="Bobe J."/>
            <person name="Postlethwait J.H."/>
            <person name="Berthelot C."/>
            <person name="Roest Crollius H."/>
            <person name="Guiguen Y."/>
        </authorList>
    </citation>
    <scope>NUCLEOTIDE SEQUENCE</scope>
    <source>
        <strain evidence="3">NC1722</strain>
    </source>
</reference>
<proteinExistence type="predicted"/>
<accession>A0AAD7RS10</accession>
<dbReference type="GO" id="GO:0009897">
    <property type="term" value="C:external side of plasma membrane"/>
    <property type="evidence" value="ECO:0007669"/>
    <property type="project" value="TreeGrafter"/>
</dbReference>
<evidence type="ECO:0000259" key="2">
    <source>
        <dbReference type="PROSITE" id="PS50835"/>
    </source>
</evidence>
<gene>
    <name evidence="3" type="ORF">AAFF_G00120410</name>
</gene>
<sequence length="131" mass="14273">MNNSKLTALLLLLITAHLYTGVSAYDTVGVYSPVGDHATLQCANVVHPNCSSTTWNYENRGSRSVTELVADGKVTDPQRAERLRVESDCSLHISDLHPEDAGLYTCRQYLIEDGSQHGEDAPVLLSVLSSK</sequence>
<dbReference type="EMBL" id="JAINUG010000183">
    <property type="protein sequence ID" value="KAJ8389333.1"/>
    <property type="molecule type" value="Genomic_DNA"/>
</dbReference>
<dbReference type="InterPro" id="IPR007110">
    <property type="entry name" value="Ig-like_dom"/>
</dbReference>
<dbReference type="InterPro" id="IPR036179">
    <property type="entry name" value="Ig-like_dom_sf"/>
</dbReference>
<dbReference type="SUPFAM" id="SSF48726">
    <property type="entry name" value="Immunoglobulin"/>
    <property type="match status" value="1"/>
</dbReference>
<comment type="caution">
    <text evidence="3">The sequence shown here is derived from an EMBL/GenBank/DDBJ whole genome shotgun (WGS) entry which is preliminary data.</text>
</comment>
<dbReference type="Gene3D" id="2.60.40.10">
    <property type="entry name" value="Immunoglobulins"/>
    <property type="match status" value="1"/>
</dbReference>
<dbReference type="GO" id="GO:0042289">
    <property type="term" value="F:MHC class II protein binding"/>
    <property type="evidence" value="ECO:0007669"/>
    <property type="project" value="TreeGrafter"/>
</dbReference>
<dbReference type="PANTHER" id="PTHR11422">
    <property type="entry name" value="T-CELL SURFACE GLYCOPROTEIN CD4"/>
    <property type="match status" value="1"/>
</dbReference>
<keyword evidence="4" id="KW-1185">Reference proteome</keyword>
<dbReference type="SMART" id="SM00409">
    <property type="entry name" value="IG"/>
    <property type="match status" value="1"/>
</dbReference>
<keyword evidence="1" id="KW-0732">Signal</keyword>
<protein>
    <recommendedName>
        <fullName evidence="2">Ig-like domain-containing protein</fullName>
    </recommendedName>
</protein>
<dbReference type="GO" id="GO:0045121">
    <property type="term" value="C:membrane raft"/>
    <property type="evidence" value="ECO:0007669"/>
    <property type="project" value="TreeGrafter"/>
</dbReference>
<dbReference type="Pfam" id="PF07686">
    <property type="entry name" value="V-set"/>
    <property type="match status" value="1"/>
</dbReference>
<feature type="domain" description="Ig-like" evidence="2">
    <location>
        <begin position="35"/>
        <end position="107"/>
    </location>
</feature>
<name>A0AAD7RS10_9TELE</name>
<evidence type="ECO:0000256" key="1">
    <source>
        <dbReference type="SAM" id="SignalP"/>
    </source>
</evidence>
<evidence type="ECO:0000313" key="4">
    <source>
        <dbReference type="Proteomes" id="UP001221898"/>
    </source>
</evidence>
<dbReference type="Proteomes" id="UP001221898">
    <property type="component" value="Unassembled WGS sequence"/>
</dbReference>
<feature type="signal peptide" evidence="1">
    <location>
        <begin position="1"/>
        <end position="24"/>
    </location>
</feature>
<dbReference type="PROSITE" id="PS50835">
    <property type="entry name" value="IG_LIKE"/>
    <property type="match status" value="1"/>
</dbReference>
<dbReference type="GO" id="GO:0042110">
    <property type="term" value="P:T cell activation"/>
    <property type="evidence" value="ECO:0007669"/>
    <property type="project" value="TreeGrafter"/>
</dbReference>
<dbReference type="InterPro" id="IPR003599">
    <property type="entry name" value="Ig_sub"/>
</dbReference>
<dbReference type="GO" id="GO:0035723">
    <property type="term" value="P:interleukin-15-mediated signaling pathway"/>
    <property type="evidence" value="ECO:0007669"/>
    <property type="project" value="TreeGrafter"/>
</dbReference>
<evidence type="ECO:0000313" key="3">
    <source>
        <dbReference type="EMBL" id="KAJ8389333.1"/>
    </source>
</evidence>
<feature type="chain" id="PRO_5042168975" description="Ig-like domain-containing protein" evidence="1">
    <location>
        <begin position="25"/>
        <end position="131"/>
    </location>
</feature>
<dbReference type="GO" id="GO:1990782">
    <property type="term" value="F:protein tyrosine kinase binding"/>
    <property type="evidence" value="ECO:0007669"/>
    <property type="project" value="TreeGrafter"/>
</dbReference>
<dbReference type="InterPro" id="IPR013106">
    <property type="entry name" value="Ig_V-set"/>
</dbReference>